<evidence type="ECO:0000256" key="5">
    <source>
        <dbReference type="ARBA" id="ARBA00022840"/>
    </source>
</evidence>
<keyword evidence="5" id="KW-0067">ATP-binding</keyword>
<reference evidence="11 12" key="1">
    <citation type="journal article" date="2023" name="IScience">
        <title>Expanded male sex-determining region conserved during the evolution of homothallism in the green alga Volvox.</title>
        <authorList>
            <person name="Yamamoto K."/>
            <person name="Matsuzaki R."/>
            <person name="Mahakham W."/>
            <person name="Heman W."/>
            <person name="Sekimoto H."/>
            <person name="Kawachi M."/>
            <person name="Minakuchi Y."/>
            <person name="Toyoda A."/>
            <person name="Nozaki H."/>
        </authorList>
    </citation>
    <scope>NUCLEOTIDE SEQUENCE [LARGE SCALE GENOMIC DNA]</scope>
    <source>
        <strain evidence="11 12">NIES-4468</strain>
    </source>
</reference>
<evidence type="ECO:0000259" key="10">
    <source>
        <dbReference type="PROSITE" id="PS50162"/>
    </source>
</evidence>
<evidence type="ECO:0000256" key="6">
    <source>
        <dbReference type="ARBA" id="ARBA00023125"/>
    </source>
</evidence>
<keyword evidence="7" id="KW-0233">DNA recombination</keyword>
<keyword evidence="12" id="KW-1185">Reference proteome</keyword>
<dbReference type="InterPro" id="IPR047323">
    <property type="entry name" value="Rad51D_C"/>
</dbReference>
<organism evidence="11 12">
    <name type="scientific">Volvox africanus</name>
    <dbReference type="NCBI Taxonomy" id="51714"/>
    <lineage>
        <taxon>Eukaryota</taxon>
        <taxon>Viridiplantae</taxon>
        <taxon>Chlorophyta</taxon>
        <taxon>core chlorophytes</taxon>
        <taxon>Chlorophyceae</taxon>
        <taxon>CS clade</taxon>
        <taxon>Chlamydomonadales</taxon>
        <taxon>Volvocaceae</taxon>
        <taxon>Volvox</taxon>
    </lineage>
</organism>
<dbReference type="InterPro" id="IPR020588">
    <property type="entry name" value="RecA_ATP-bd"/>
</dbReference>
<dbReference type="PANTHER" id="PTHR46457:SF1">
    <property type="entry name" value="DNA REPAIR PROTEIN RAD51 HOMOLOG 4"/>
    <property type="match status" value="1"/>
</dbReference>
<comment type="caution">
    <text evidence="11">The sequence shown here is derived from an EMBL/GenBank/DDBJ whole genome shotgun (WGS) entry which is preliminary data.</text>
</comment>
<accession>A0ABQ5SHK6</accession>
<gene>
    <name evidence="11" type="ORF">VaNZ11_013543</name>
</gene>
<evidence type="ECO:0000313" key="11">
    <source>
        <dbReference type="EMBL" id="GLI69005.1"/>
    </source>
</evidence>
<evidence type="ECO:0000256" key="7">
    <source>
        <dbReference type="ARBA" id="ARBA00023172"/>
    </source>
</evidence>
<evidence type="ECO:0000256" key="8">
    <source>
        <dbReference type="ARBA" id="ARBA00023204"/>
    </source>
</evidence>
<keyword evidence="8" id="KW-0234">DNA repair</keyword>
<dbReference type="EMBL" id="BSDZ01000080">
    <property type="protein sequence ID" value="GLI69005.1"/>
    <property type="molecule type" value="Genomic_DNA"/>
</dbReference>
<keyword evidence="9" id="KW-0539">Nucleus</keyword>
<dbReference type="Proteomes" id="UP001165090">
    <property type="component" value="Unassembled WGS sequence"/>
</dbReference>
<comment type="similarity">
    <text evidence="2">Belongs to the RecA family. RAD51 subfamily.</text>
</comment>
<evidence type="ECO:0000256" key="4">
    <source>
        <dbReference type="ARBA" id="ARBA00022763"/>
    </source>
</evidence>
<dbReference type="CDD" id="cd19489">
    <property type="entry name" value="Rad51D"/>
    <property type="match status" value="1"/>
</dbReference>
<dbReference type="Gene3D" id="3.40.50.300">
    <property type="entry name" value="P-loop containing nucleotide triphosphate hydrolases"/>
    <property type="match status" value="1"/>
</dbReference>
<keyword evidence="6" id="KW-0238">DNA-binding</keyword>
<dbReference type="PROSITE" id="PS50162">
    <property type="entry name" value="RECA_2"/>
    <property type="match status" value="1"/>
</dbReference>
<dbReference type="InterPro" id="IPR013632">
    <property type="entry name" value="Rad51_C"/>
</dbReference>
<evidence type="ECO:0000313" key="12">
    <source>
        <dbReference type="Proteomes" id="UP001165090"/>
    </source>
</evidence>
<comment type="subcellular location">
    <subcellularLocation>
        <location evidence="1">Nucleus</location>
    </subcellularLocation>
</comment>
<keyword evidence="4" id="KW-0227">DNA damage</keyword>
<feature type="domain" description="RecA family profile 1" evidence="10">
    <location>
        <begin position="104"/>
        <end position="325"/>
    </location>
</feature>
<keyword evidence="3" id="KW-0547">Nucleotide-binding</keyword>
<dbReference type="InterPro" id="IPR051988">
    <property type="entry name" value="HRR_RAD51_Paralog"/>
</dbReference>
<dbReference type="Pfam" id="PF08423">
    <property type="entry name" value="Rad51"/>
    <property type="match status" value="1"/>
</dbReference>
<proteinExistence type="inferred from homology"/>
<protein>
    <recommendedName>
        <fullName evidence="10">RecA family profile 1 domain-containing protein</fullName>
    </recommendedName>
</protein>
<evidence type="ECO:0000256" key="1">
    <source>
        <dbReference type="ARBA" id="ARBA00004123"/>
    </source>
</evidence>
<name>A0ABQ5SHK6_9CHLO</name>
<dbReference type="PANTHER" id="PTHR46457">
    <property type="entry name" value="DNA REPAIR PROTEIN RAD51 HOMOLOG 4"/>
    <property type="match status" value="1"/>
</dbReference>
<evidence type="ECO:0000256" key="3">
    <source>
        <dbReference type="ARBA" id="ARBA00022741"/>
    </source>
</evidence>
<dbReference type="SUPFAM" id="SSF52540">
    <property type="entry name" value="P-loop containing nucleoside triphosphate hydrolases"/>
    <property type="match status" value="1"/>
</dbReference>
<dbReference type="InterPro" id="IPR027417">
    <property type="entry name" value="P-loop_NTPase"/>
</dbReference>
<sequence>MTCKHFQTLRESEMRWEDLSGVLPQGTLYNLACNYQSVEAFVVNRSKALSGTTGHGILKGCVGPMDVSSDVDAVDLAVIEPLLDSCLAPQWRSGAQLMHELRYSIQVLPTGCSAIDTLLGGGLREGTLVEIAGETCSGKTQLCLSATATTAYRGEAVMYVDTTGSFAPERVVQMAEAEAAASAGTWPQLQAPDAELATRILRCISVLRPSSVYDLLSSLDRLGAVLERQLQEQEQRQQHAGLQEVQGVGGCMSQSRDGQVEAGDVLHPHRMRPRLLVIDSVSALLSTVLGNNQHMQGTALLTAVGRILKQLAQQYSIAVLVTNHVTSANSLARGLGRGLKGAGSGGEGAAMDRCISTSATVGVGGLKPALGEQWRSQPHMRVQLSMDASQAPESRVRVATLTASPLQACGQKLEFRIAATGLL</sequence>
<evidence type="ECO:0000256" key="9">
    <source>
        <dbReference type="ARBA" id="ARBA00023242"/>
    </source>
</evidence>
<evidence type="ECO:0000256" key="2">
    <source>
        <dbReference type="ARBA" id="ARBA00007095"/>
    </source>
</evidence>